<protein>
    <recommendedName>
        <fullName evidence="3">Antitoxin SocA-like Panacea domain-containing protein</fullName>
    </recommendedName>
</protein>
<accession>F2NG95</accession>
<evidence type="ECO:0000313" key="1">
    <source>
        <dbReference type="EMBL" id="AEB08508.1"/>
    </source>
</evidence>
<dbReference type="KEGG" id="dao:Desac_0623"/>
<dbReference type="OrthoDB" id="5507947at2"/>
<proteinExistence type="predicted"/>
<keyword evidence="2" id="KW-1185">Reference proteome</keyword>
<dbReference type="RefSeq" id="WP_013705621.1">
    <property type="nucleotide sequence ID" value="NC_015388.1"/>
</dbReference>
<gene>
    <name evidence="1" type="ordered locus">Desac_0623</name>
</gene>
<sequence>MDRIKNAAIILRLIDKLREKGSWCGETHIQKATFFLQELMQVPMEFDFILYKHGPFSFDLRDELTALRADGLIELEPRWPCGPRLASTDLNEYIQKLYSNTIARYDKKITFIAEILGDKGVTELERLATALYVTKNRTFETLNAERAEELTELKPHITLESAKNAIEEIDSITNEARVHIN</sequence>
<dbReference type="AlphaFoldDB" id="F2NG95"/>
<dbReference type="EMBL" id="CP002629">
    <property type="protein sequence ID" value="AEB08508.1"/>
    <property type="molecule type" value="Genomic_DNA"/>
</dbReference>
<evidence type="ECO:0008006" key="3">
    <source>
        <dbReference type="Google" id="ProtNLM"/>
    </source>
</evidence>
<reference evidence="1 2" key="1">
    <citation type="journal article" date="2011" name="Stand. Genomic Sci.">
        <title>Complete genome sequence of the acetate-degrading sulfate reducer Desulfobacca acetoxidans type strain (ASRB2).</title>
        <authorList>
            <person name="Goker M."/>
            <person name="Teshima H."/>
            <person name="Lapidus A."/>
            <person name="Nolan M."/>
            <person name="Lucas S."/>
            <person name="Hammon N."/>
            <person name="Deshpande S."/>
            <person name="Cheng J.F."/>
            <person name="Tapia R."/>
            <person name="Han C."/>
            <person name="Goodwin L."/>
            <person name="Pitluck S."/>
            <person name="Huntemann M."/>
            <person name="Liolios K."/>
            <person name="Ivanova N."/>
            <person name="Pagani I."/>
            <person name="Mavromatis K."/>
            <person name="Ovchinikova G."/>
            <person name="Pati A."/>
            <person name="Chen A."/>
            <person name="Palaniappan K."/>
            <person name="Land M."/>
            <person name="Hauser L."/>
            <person name="Brambilla E.M."/>
            <person name="Rohde M."/>
            <person name="Spring S."/>
            <person name="Detter J.C."/>
            <person name="Woyke T."/>
            <person name="Bristow J."/>
            <person name="Eisen J.A."/>
            <person name="Markowitz V."/>
            <person name="Hugenholtz P."/>
            <person name="Kyrpides N.C."/>
            <person name="Klenk H.P."/>
        </authorList>
    </citation>
    <scope>NUCLEOTIDE SEQUENCE [LARGE SCALE GENOMIC DNA]</scope>
    <source>
        <strain evidence="2">ATCC 700848 / DSM 11109 / ASRB2</strain>
    </source>
</reference>
<dbReference type="STRING" id="880072.Desac_0623"/>
<dbReference type="eggNOG" id="COG3465">
    <property type="taxonomic scope" value="Bacteria"/>
</dbReference>
<reference evidence="2" key="2">
    <citation type="submission" date="2011-03" db="EMBL/GenBank/DDBJ databases">
        <title>The complete genome of Desulfobacca acetoxidans DSM 11109.</title>
        <authorList>
            <consortium name="US DOE Joint Genome Institute (JGI-PGF)"/>
            <person name="Lucas S."/>
            <person name="Copeland A."/>
            <person name="Lapidus A."/>
            <person name="Bruce D."/>
            <person name="Goodwin L."/>
            <person name="Pitluck S."/>
            <person name="Peters L."/>
            <person name="Kyrpides N."/>
            <person name="Mavromatis K."/>
            <person name="Ivanova N."/>
            <person name="Ovchinnikova G."/>
            <person name="Teshima H."/>
            <person name="Detter J.C."/>
            <person name="Han C."/>
            <person name="Land M."/>
            <person name="Hauser L."/>
            <person name="Markowitz V."/>
            <person name="Cheng J.-F."/>
            <person name="Hugenholtz P."/>
            <person name="Woyke T."/>
            <person name="Wu D."/>
            <person name="Spring S."/>
            <person name="Schueler E."/>
            <person name="Brambilla E."/>
            <person name="Klenk H.-P."/>
            <person name="Eisen J.A."/>
        </authorList>
    </citation>
    <scope>NUCLEOTIDE SEQUENCE [LARGE SCALE GENOMIC DNA]</scope>
    <source>
        <strain evidence="2">ATCC 700848 / DSM 11109 / ASRB2</strain>
    </source>
</reference>
<dbReference type="HOGENOM" id="CLU_122294_0_0_7"/>
<evidence type="ECO:0000313" key="2">
    <source>
        <dbReference type="Proteomes" id="UP000000483"/>
    </source>
</evidence>
<organism evidence="1 2">
    <name type="scientific">Desulfobacca acetoxidans (strain ATCC 700848 / DSM 11109 / ASRB2)</name>
    <dbReference type="NCBI Taxonomy" id="880072"/>
    <lineage>
        <taxon>Bacteria</taxon>
        <taxon>Pseudomonadati</taxon>
        <taxon>Thermodesulfobacteriota</taxon>
        <taxon>Desulfobaccia</taxon>
        <taxon>Desulfobaccales</taxon>
        <taxon>Desulfobaccaceae</taxon>
        <taxon>Desulfobacca</taxon>
    </lineage>
</organism>
<name>F2NG95_DESAR</name>
<dbReference type="Proteomes" id="UP000000483">
    <property type="component" value="Chromosome"/>
</dbReference>